<dbReference type="Gene3D" id="3.40.50.10190">
    <property type="entry name" value="BRCT domain"/>
    <property type="match status" value="1"/>
</dbReference>
<evidence type="ECO:0000259" key="2">
    <source>
        <dbReference type="PROSITE" id="PS50172"/>
    </source>
</evidence>
<feature type="region of interest" description="Disordered" evidence="1">
    <location>
        <begin position="49"/>
        <end position="88"/>
    </location>
</feature>
<dbReference type="Proteomes" id="UP000051952">
    <property type="component" value="Unassembled WGS sequence"/>
</dbReference>
<dbReference type="PROSITE" id="PS50172">
    <property type="entry name" value="BRCT"/>
    <property type="match status" value="1"/>
</dbReference>
<feature type="domain" description="BRCT" evidence="2">
    <location>
        <begin position="210"/>
        <end position="313"/>
    </location>
</feature>
<dbReference type="InterPro" id="IPR001357">
    <property type="entry name" value="BRCT_dom"/>
</dbReference>
<evidence type="ECO:0000313" key="3">
    <source>
        <dbReference type="EMBL" id="CUG88433.1"/>
    </source>
</evidence>
<feature type="region of interest" description="Disordered" evidence="1">
    <location>
        <begin position="327"/>
        <end position="407"/>
    </location>
</feature>
<evidence type="ECO:0000256" key="1">
    <source>
        <dbReference type="SAM" id="MobiDB-lite"/>
    </source>
</evidence>
<name>A0A0S4JEN5_BODSA</name>
<organism evidence="3 4">
    <name type="scientific">Bodo saltans</name>
    <name type="common">Flagellated protozoan</name>
    <dbReference type="NCBI Taxonomy" id="75058"/>
    <lineage>
        <taxon>Eukaryota</taxon>
        <taxon>Discoba</taxon>
        <taxon>Euglenozoa</taxon>
        <taxon>Kinetoplastea</taxon>
        <taxon>Metakinetoplastina</taxon>
        <taxon>Eubodonida</taxon>
        <taxon>Bodonidae</taxon>
        <taxon>Bodo</taxon>
    </lineage>
</organism>
<proteinExistence type="predicted"/>
<feature type="compositionally biased region" description="Polar residues" evidence="1">
    <location>
        <begin position="377"/>
        <end position="394"/>
    </location>
</feature>
<dbReference type="AlphaFoldDB" id="A0A0S4JEN5"/>
<dbReference type="EMBL" id="CYKH01001642">
    <property type="protein sequence ID" value="CUG88433.1"/>
    <property type="molecule type" value="Genomic_DNA"/>
</dbReference>
<dbReference type="VEuPathDB" id="TriTrypDB:BSAL_15395"/>
<feature type="compositionally biased region" description="Low complexity" evidence="1">
    <location>
        <begin position="367"/>
        <end position="376"/>
    </location>
</feature>
<dbReference type="InterPro" id="IPR036420">
    <property type="entry name" value="BRCT_dom_sf"/>
</dbReference>
<evidence type="ECO:0000313" key="4">
    <source>
        <dbReference type="Proteomes" id="UP000051952"/>
    </source>
</evidence>
<dbReference type="SUPFAM" id="SSF52113">
    <property type="entry name" value="BRCT domain"/>
    <property type="match status" value="1"/>
</dbReference>
<keyword evidence="4" id="KW-1185">Reference proteome</keyword>
<protein>
    <recommendedName>
        <fullName evidence="2">BRCT domain-containing protein</fullName>
    </recommendedName>
</protein>
<gene>
    <name evidence="3" type="ORF">BSAL_15395</name>
</gene>
<feature type="compositionally biased region" description="Polar residues" evidence="1">
    <location>
        <begin position="339"/>
        <end position="356"/>
    </location>
</feature>
<sequence length="407" mass="42906">MSRVMWGVVTKESLRSDEEGKGRHQTTLLQFPSTTFAGGSGISMGAALRRQDVDEPNPRGNVILHKKRQREEEEVANPPSELPAARTTTTVTVARSSKTEQLHQQWLQQQHQHALQDDGIMYGPSGGGNRETQNRRPMMGGAPPPPRVMPNLVATSAAPYSRANIAAVREARQIDGSSSSSSRGGGRTATTEFDEALLEVFLPDVNPEACPRDILRGCCFFLNSCDADPMITTYLLEKLIRRLGGVTSMSAGGVVSYVVTQHLSSAKEIKVVGGGSARRASGAPPPQQKHIHPHWILACAKEGRRVAEAPYLTVRLALGAASSNIANSTGGGGTTASTVAPSRTATSTVSIANDSRGSTKGGGAMSAGGISSSSRGLQGQKNRSLRTSVNSSSGGRVKDSGEVIVID</sequence>
<reference evidence="4" key="1">
    <citation type="submission" date="2015-09" db="EMBL/GenBank/DDBJ databases">
        <authorList>
            <consortium name="Pathogen Informatics"/>
        </authorList>
    </citation>
    <scope>NUCLEOTIDE SEQUENCE [LARGE SCALE GENOMIC DNA]</scope>
    <source>
        <strain evidence="4">Lake Konstanz</strain>
    </source>
</reference>
<accession>A0A0S4JEN5</accession>